<dbReference type="OrthoDB" id="211392at2"/>
<protein>
    <submittedName>
        <fullName evidence="13">Calcium-transporting ATPase</fullName>
    </submittedName>
</protein>
<gene>
    <name evidence="13" type="primary">yloB</name>
    <name evidence="13" type="ORF">Poly30_36280</name>
</gene>
<feature type="transmembrane region" description="Helical" evidence="11">
    <location>
        <begin position="114"/>
        <end position="131"/>
    </location>
</feature>
<feature type="transmembrane region" description="Helical" evidence="11">
    <location>
        <begin position="85"/>
        <end position="108"/>
    </location>
</feature>
<dbReference type="GO" id="GO:0006883">
    <property type="term" value="P:intracellular sodium ion homeostasis"/>
    <property type="evidence" value="ECO:0007669"/>
    <property type="project" value="TreeGrafter"/>
</dbReference>
<keyword evidence="5" id="KW-0547">Nucleotide-binding</keyword>
<dbReference type="InterPro" id="IPR036412">
    <property type="entry name" value="HAD-like_sf"/>
</dbReference>
<dbReference type="InterPro" id="IPR023299">
    <property type="entry name" value="ATPase_P-typ_cyto_dom_N"/>
</dbReference>
<dbReference type="SUPFAM" id="SSF81653">
    <property type="entry name" value="Calcium ATPase, transduction domain A"/>
    <property type="match status" value="1"/>
</dbReference>
<dbReference type="InterPro" id="IPR044492">
    <property type="entry name" value="P_typ_ATPase_HD_dom"/>
</dbReference>
<dbReference type="GO" id="GO:1902600">
    <property type="term" value="P:proton transmembrane transport"/>
    <property type="evidence" value="ECO:0007669"/>
    <property type="project" value="TreeGrafter"/>
</dbReference>
<dbReference type="NCBIfam" id="TIGR01494">
    <property type="entry name" value="ATPase_P-type"/>
    <property type="match status" value="2"/>
</dbReference>
<dbReference type="GO" id="GO:0036376">
    <property type="term" value="P:sodium ion export across plasma membrane"/>
    <property type="evidence" value="ECO:0007669"/>
    <property type="project" value="TreeGrafter"/>
</dbReference>
<dbReference type="InterPro" id="IPR059000">
    <property type="entry name" value="ATPase_P-type_domA"/>
</dbReference>
<dbReference type="InterPro" id="IPR001757">
    <property type="entry name" value="P_typ_ATPase"/>
</dbReference>
<evidence type="ECO:0000256" key="1">
    <source>
        <dbReference type="ARBA" id="ARBA00004651"/>
    </source>
</evidence>
<dbReference type="SUPFAM" id="SSF56784">
    <property type="entry name" value="HAD-like"/>
    <property type="match status" value="1"/>
</dbReference>
<keyword evidence="3" id="KW-1003">Cell membrane</keyword>
<feature type="domain" description="Cation-transporting P-type ATPase N-terminal" evidence="12">
    <location>
        <begin position="36"/>
        <end position="110"/>
    </location>
</feature>
<dbReference type="PROSITE" id="PS00154">
    <property type="entry name" value="ATPASE_E1_E2"/>
    <property type="match status" value="1"/>
</dbReference>
<feature type="transmembrane region" description="Helical" evidence="11">
    <location>
        <begin position="832"/>
        <end position="850"/>
    </location>
</feature>
<keyword evidence="14" id="KW-1185">Reference proteome</keyword>
<dbReference type="InterPro" id="IPR023214">
    <property type="entry name" value="HAD_sf"/>
</dbReference>
<dbReference type="GO" id="GO:0016887">
    <property type="term" value="F:ATP hydrolysis activity"/>
    <property type="evidence" value="ECO:0007669"/>
    <property type="project" value="InterPro"/>
</dbReference>
<evidence type="ECO:0000256" key="4">
    <source>
        <dbReference type="ARBA" id="ARBA00022692"/>
    </source>
</evidence>
<feature type="transmembrane region" description="Helical" evidence="11">
    <location>
        <begin position="901"/>
        <end position="924"/>
    </location>
</feature>
<organism evidence="13 14">
    <name type="scientific">Saltatorellus ferox</name>
    <dbReference type="NCBI Taxonomy" id="2528018"/>
    <lineage>
        <taxon>Bacteria</taxon>
        <taxon>Pseudomonadati</taxon>
        <taxon>Planctomycetota</taxon>
        <taxon>Planctomycetia</taxon>
        <taxon>Planctomycetia incertae sedis</taxon>
        <taxon>Saltatorellus</taxon>
    </lineage>
</organism>
<evidence type="ECO:0000256" key="10">
    <source>
        <dbReference type="SAM" id="MobiDB-lite"/>
    </source>
</evidence>
<dbReference type="Pfam" id="PF00690">
    <property type="entry name" value="Cation_ATPase_N"/>
    <property type="match status" value="1"/>
</dbReference>
<dbReference type="Gene3D" id="1.20.1110.10">
    <property type="entry name" value="Calcium-transporting ATPase, transmembrane domain"/>
    <property type="match status" value="1"/>
</dbReference>
<evidence type="ECO:0000256" key="5">
    <source>
        <dbReference type="ARBA" id="ARBA00022741"/>
    </source>
</evidence>
<dbReference type="InterPro" id="IPR018303">
    <property type="entry name" value="ATPase_P-typ_P_site"/>
</dbReference>
<dbReference type="SFLD" id="SFLDS00003">
    <property type="entry name" value="Haloacid_Dehalogenase"/>
    <property type="match status" value="1"/>
</dbReference>
<dbReference type="Pfam" id="PF08282">
    <property type="entry name" value="Hydrolase_3"/>
    <property type="match status" value="1"/>
</dbReference>
<feature type="transmembrane region" description="Helical" evidence="11">
    <location>
        <begin position="754"/>
        <end position="775"/>
    </location>
</feature>
<dbReference type="InterPro" id="IPR023298">
    <property type="entry name" value="ATPase_P-typ_TM_dom_sf"/>
</dbReference>
<evidence type="ECO:0000256" key="11">
    <source>
        <dbReference type="SAM" id="Phobius"/>
    </source>
</evidence>
<dbReference type="PANTHER" id="PTHR43294:SF21">
    <property type="entry name" value="CATION TRANSPORTING ATPASE"/>
    <property type="match status" value="1"/>
</dbReference>
<dbReference type="GO" id="GO:0030007">
    <property type="term" value="P:intracellular potassium ion homeostasis"/>
    <property type="evidence" value="ECO:0007669"/>
    <property type="project" value="TreeGrafter"/>
</dbReference>
<feature type="transmembrane region" description="Helical" evidence="11">
    <location>
        <begin position="804"/>
        <end position="826"/>
    </location>
</feature>
<keyword evidence="7" id="KW-1278">Translocase</keyword>
<dbReference type="SUPFAM" id="SSF81665">
    <property type="entry name" value="Calcium ATPase, transmembrane domain M"/>
    <property type="match status" value="1"/>
</dbReference>
<dbReference type="Proteomes" id="UP000320390">
    <property type="component" value="Chromosome"/>
</dbReference>
<dbReference type="SUPFAM" id="SSF81660">
    <property type="entry name" value="Metal cation-transporting ATPase, ATP-binding domain N"/>
    <property type="match status" value="1"/>
</dbReference>
<dbReference type="GO" id="GO:0005391">
    <property type="term" value="F:P-type sodium:potassium-exchanging transporter activity"/>
    <property type="evidence" value="ECO:0007669"/>
    <property type="project" value="TreeGrafter"/>
</dbReference>
<reference evidence="13 14" key="1">
    <citation type="submission" date="2019-02" db="EMBL/GenBank/DDBJ databases">
        <title>Deep-cultivation of Planctomycetes and their phenomic and genomic characterization uncovers novel biology.</title>
        <authorList>
            <person name="Wiegand S."/>
            <person name="Jogler M."/>
            <person name="Boedeker C."/>
            <person name="Pinto D."/>
            <person name="Vollmers J."/>
            <person name="Rivas-Marin E."/>
            <person name="Kohn T."/>
            <person name="Peeters S.H."/>
            <person name="Heuer A."/>
            <person name="Rast P."/>
            <person name="Oberbeckmann S."/>
            <person name="Bunk B."/>
            <person name="Jeske O."/>
            <person name="Meyerdierks A."/>
            <person name="Storesund J.E."/>
            <person name="Kallscheuer N."/>
            <person name="Luecker S."/>
            <person name="Lage O.M."/>
            <person name="Pohl T."/>
            <person name="Merkel B.J."/>
            <person name="Hornburger P."/>
            <person name="Mueller R.-W."/>
            <person name="Bruemmer F."/>
            <person name="Labrenz M."/>
            <person name="Spormann A.M."/>
            <person name="Op den Camp H."/>
            <person name="Overmann J."/>
            <person name="Amann R."/>
            <person name="Jetten M.S.M."/>
            <person name="Mascher T."/>
            <person name="Medema M.H."/>
            <person name="Devos D.P."/>
            <person name="Kaster A.-K."/>
            <person name="Ovreas L."/>
            <person name="Rohde M."/>
            <person name="Galperin M.Y."/>
            <person name="Jogler C."/>
        </authorList>
    </citation>
    <scope>NUCLEOTIDE SEQUENCE [LARGE SCALE GENOMIC DNA]</scope>
    <source>
        <strain evidence="13 14">Poly30</strain>
    </source>
</reference>
<keyword evidence="9 11" id="KW-0472">Membrane</keyword>
<dbReference type="InterPro" id="IPR004014">
    <property type="entry name" value="ATPase_P-typ_cation-transptr_N"/>
</dbReference>
<evidence type="ECO:0000313" key="13">
    <source>
        <dbReference type="EMBL" id="QDV08092.1"/>
    </source>
</evidence>
<dbReference type="RefSeq" id="WP_145200149.1">
    <property type="nucleotide sequence ID" value="NZ_CP036434.1"/>
</dbReference>
<keyword evidence="8 11" id="KW-1133">Transmembrane helix</keyword>
<accession>A0A518EVG7</accession>
<keyword evidence="4 11" id="KW-0812">Transmembrane</keyword>
<proteinExistence type="inferred from homology"/>
<dbReference type="GO" id="GO:1990573">
    <property type="term" value="P:potassium ion import across plasma membrane"/>
    <property type="evidence" value="ECO:0007669"/>
    <property type="project" value="TreeGrafter"/>
</dbReference>
<dbReference type="InterPro" id="IPR008250">
    <property type="entry name" value="ATPase_P-typ_transduc_dom_A_sf"/>
</dbReference>
<evidence type="ECO:0000256" key="8">
    <source>
        <dbReference type="ARBA" id="ARBA00022989"/>
    </source>
</evidence>
<dbReference type="GO" id="GO:0005886">
    <property type="term" value="C:plasma membrane"/>
    <property type="evidence" value="ECO:0007669"/>
    <property type="project" value="UniProtKB-SubCell"/>
</dbReference>
<dbReference type="Gene3D" id="3.40.1110.10">
    <property type="entry name" value="Calcium-transporting ATPase, cytoplasmic domain N"/>
    <property type="match status" value="1"/>
</dbReference>
<dbReference type="PANTHER" id="PTHR43294">
    <property type="entry name" value="SODIUM/POTASSIUM-TRANSPORTING ATPASE SUBUNIT ALPHA"/>
    <property type="match status" value="1"/>
</dbReference>
<dbReference type="SFLD" id="SFLDF00027">
    <property type="entry name" value="p-type_atpase"/>
    <property type="match status" value="1"/>
</dbReference>
<dbReference type="Pfam" id="PF00122">
    <property type="entry name" value="E1-E2_ATPase"/>
    <property type="match status" value="1"/>
</dbReference>
<evidence type="ECO:0000256" key="7">
    <source>
        <dbReference type="ARBA" id="ARBA00022967"/>
    </source>
</evidence>
<feature type="region of interest" description="Disordered" evidence="10">
    <location>
        <begin position="1"/>
        <end position="40"/>
    </location>
</feature>
<comment type="similarity">
    <text evidence="2">Belongs to the cation transport ATPase (P-type) (TC 3.A.3) family. Type IIA subfamily.</text>
</comment>
<evidence type="ECO:0000256" key="2">
    <source>
        <dbReference type="ARBA" id="ARBA00005675"/>
    </source>
</evidence>
<dbReference type="Pfam" id="PF00689">
    <property type="entry name" value="Cation_ATPase_C"/>
    <property type="match status" value="1"/>
</dbReference>
<dbReference type="InterPro" id="IPR050510">
    <property type="entry name" value="Cation_transp_ATPase_P-type"/>
</dbReference>
<sequence length="934" mass="98875">MNLIETQGVALSPSPRSSKLQGAAAGGEPENDLPEAPWGQPVEDVLEDFGTTLESGLSEAEAALRLEQHGPNVLQQAERITAWKILLAQFKSSIIWLLIAVSGLALALGEPLDSAAVMTVVLINAAIGFFIERRAVQSVDALRSLGNLHTTVRRGGRTSQVPAENLVPGDIVLVEAGDVLTADLRLVESPLLCVDESALTGESLPVTKSVPACATDASLSDRTCMLHKGTAVFTGSAVAVVVATGMRTALGEITDLVVHAEAGTSPLNDRLNRLARTLIGLTLVVAAFVTIMMFVNGRGLLLAVEIGIALAVATVPEGLPVVATIALARGMGRMAKRSALVENMAAVETLGSTSVLMTDKTGTLTENRMVAVEYALPEGTVRIEADEERSRSTFFSGEAVIEPLEDEALLEALEIGALCNRATLEETPGQPSTGTGDPTEIALLGAADRAGIDRVDLKKRMPLEDERAFDPATKLMATIHARDGALFAAIKGAPEAVLETCTRCSTAAGSEELTSADRQSWLDRTDAMAARGQRVLGLARTRGDAPFEYADLEFVGLVGLLDPPRAGARGTVERLRAAGIEVIMVTGDHVATGTAIASEVGICLLDDQGNGEPELAIDAREIASVADAASSVRETLSSARVIGRASPRQKLDLIALHQERGEVVAMIGDGVNDAPALRKADIGVAMGLRGTQVAREAADMVLRNDDIASILAAVEEGRSIFRNIRRFVVYLMSCNVSEIFVVGAGSMLSGPLPVLPLHILFLNMVTDVFPALALGTCRADEGILREAPRPEGETILLKRHWRNIFSVGVIMAASVMSALGVAVHVLDLTESQATTTAFLTLAMAQLWHTLSMSGYRSHLVRNEVTENPYVWSAIAGCAALLVLAVYWGPMRRLLSLAEVGVHAWSVAVFFSLIPMSSVAVWRALARLRTESTPS</sequence>
<evidence type="ECO:0000259" key="12">
    <source>
        <dbReference type="SMART" id="SM00831"/>
    </source>
</evidence>
<dbReference type="GO" id="GO:0005524">
    <property type="term" value="F:ATP binding"/>
    <property type="evidence" value="ECO:0007669"/>
    <property type="project" value="UniProtKB-KW"/>
</dbReference>
<dbReference type="Gene3D" id="2.70.150.10">
    <property type="entry name" value="Calcium-transporting ATPase, cytoplasmic transduction domain A"/>
    <property type="match status" value="1"/>
</dbReference>
<dbReference type="SMART" id="SM00831">
    <property type="entry name" value="Cation_ATPase_N"/>
    <property type="match status" value="1"/>
</dbReference>
<dbReference type="SFLD" id="SFLDG00002">
    <property type="entry name" value="C1.7:_P-type_atpase_like"/>
    <property type="match status" value="1"/>
</dbReference>
<feature type="transmembrane region" description="Helical" evidence="11">
    <location>
        <begin position="301"/>
        <end position="328"/>
    </location>
</feature>
<evidence type="ECO:0000313" key="14">
    <source>
        <dbReference type="Proteomes" id="UP000320390"/>
    </source>
</evidence>
<keyword evidence="6" id="KW-0067">ATP-binding</keyword>
<evidence type="ECO:0000256" key="3">
    <source>
        <dbReference type="ARBA" id="ARBA00022475"/>
    </source>
</evidence>
<dbReference type="Gene3D" id="3.40.50.1000">
    <property type="entry name" value="HAD superfamily/HAD-like"/>
    <property type="match status" value="1"/>
</dbReference>
<dbReference type="PRINTS" id="PR00120">
    <property type="entry name" value="HATPASE"/>
</dbReference>
<dbReference type="Pfam" id="PF13246">
    <property type="entry name" value="Cation_ATPase"/>
    <property type="match status" value="1"/>
</dbReference>
<name>A0A518EVG7_9BACT</name>
<evidence type="ECO:0000256" key="6">
    <source>
        <dbReference type="ARBA" id="ARBA00022840"/>
    </source>
</evidence>
<evidence type="ECO:0000256" key="9">
    <source>
        <dbReference type="ARBA" id="ARBA00023136"/>
    </source>
</evidence>
<feature type="transmembrane region" description="Helical" evidence="11">
    <location>
        <begin position="274"/>
        <end position="295"/>
    </location>
</feature>
<dbReference type="PRINTS" id="PR00119">
    <property type="entry name" value="CATATPASE"/>
</dbReference>
<dbReference type="InterPro" id="IPR006068">
    <property type="entry name" value="ATPase_P-typ_cation-transptr_C"/>
</dbReference>
<feature type="transmembrane region" description="Helical" evidence="11">
    <location>
        <begin position="870"/>
        <end position="889"/>
    </location>
</feature>
<comment type="subcellular location">
    <subcellularLocation>
        <location evidence="1">Cell membrane</location>
        <topology evidence="1">Multi-pass membrane protein</topology>
    </subcellularLocation>
</comment>
<feature type="transmembrane region" description="Helical" evidence="11">
    <location>
        <begin position="727"/>
        <end position="748"/>
    </location>
</feature>
<dbReference type="AlphaFoldDB" id="A0A518EVG7"/>
<dbReference type="EMBL" id="CP036434">
    <property type="protein sequence ID" value="QDV08092.1"/>
    <property type="molecule type" value="Genomic_DNA"/>
</dbReference>